<evidence type="ECO:0000313" key="1">
    <source>
        <dbReference type="EMBL" id="KAA6303251.1"/>
    </source>
</evidence>
<dbReference type="InterPro" id="IPR043038">
    <property type="entry name" value="VbhA_sf"/>
</dbReference>
<dbReference type="CDD" id="cd11586">
    <property type="entry name" value="VbhA_like"/>
    <property type="match status" value="1"/>
</dbReference>
<dbReference type="AlphaFoldDB" id="A0A5M8P563"/>
<gene>
    <name evidence="1" type="ORF">EZS26_000411</name>
    <name evidence="2" type="ORF">EZS26_000556</name>
</gene>
<comment type="caution">
    <text evidence="2">The sequence shown here is derived from an EMBL/GenBank/DDBJ whole genome shotgun (WGS) entry which is preliminary data.</text>
</comment>
<evidence type="ECO:0000313" key="2">
    <source>
        <dbReference type="EMBL" id="KAA6303396.1"/>
    </source>
</evidence>
<dbReference type="InterPro" id="IPR033788">
    <property type="entry name" value="VbhA-like"/>
</dbReference>
<evidence type="ECO:0000313" key="3">
    <source>
        <dbReference type="Proteomes" id="UP000324575"/>
    </source>
</evidence>
<name>A0A5M8P563_9BACT</name>
<organism evidence="2 3">
    <name type="scientific">Candidatus Ordinivivax streblomastigis</name>
    <dbReference type="NCBI Taxonomy" id="2540710"/>
    <lineage>
        <taxon>Bacteria</taxon>
        <taxon>Pseudomonadati</taxon>
        <taxon>Bacteroidota</taxon>
        <taxon>Bacteroidia</taxon>
        <taxon>Bacteroidales</taxon>
        <taxon>Candidatus Ordinivivax</taxon>
    </lineage>
</organism>
<dbReference type="Gene3D" id="1.10.8.1050">
    <property type="entry name" value="Antitoxin VbhA-like"/>
    <property type="match status" value="1"/>
</dbReference>
<reference evidence="2 3" key="1">
    <citation type="submission" date="2019-03" db="EMBL/GenBank/DDBJ databases">
        <title>Single cell metagenomics reveals metabolic interactions within the superorganism composed of flagellate Streblomastix strix and complex community of Bacteroidetes bacteria on its surface.</title>
        <authorList>
            <person name="Treitli S.C."/>
            <person name="Kolisko M."/>
            <person name="Husnik F."/>
            <person name="Keeling P."/>
            <person name="Hampl V."/>
        </authorList>
    </citation>
    <scope>NUCLEOTIDE SEQUENCE [LARGE SCALE GENOMIC DNA]</scope>
    <source>
        <strain evidence="2">St1</strain>
    </source>
</reference>
<dbReference type="EMBL" id="SNRX01000002">
    <property type="protein sequence ID" value="KAA6303251.1"/>
    <property type="molecule type" value="Genomic_DNA"/>
</dbReference>
<dbReference type="Proteomes" id="UP000324575">
    <property type="component" value="Unassembled WGS sequence"/>
</dbReference>
<dbReference type="EMBL" id="SNRX01000002">
    <property type="protein sequence ID" value="KAA6303396.1"/>
    <property type="molecule type" value="Genomic_DNA"/>
</dbReference>
<evidence type="ECO:0008006" key="4">
    <source>
        <dbReference type="Google" id="ProtNLM"/>
    </source>
</evidence>
<proteinExistence type="predicted"/>
<accession>A0A5M8P563</accession>
<protein>
    <recommendedName>
        <fullName evidence="4">Antitoxin VbhA domain-containing protein</fullName>
    </recommendedName>
</protein>
<sequence>MYKPIEINRNERTIMGVTFPDMEVLNNTADALGSNMFEGLEPTPNGIAIIRDFVTDKITLTEVIQLIKNNQYA</sequence>